<dbReference type="EMBL" id="BK032759">
    <property type="protein sequence ID" value="DAF58941.1"/>
    <property type="molecule type" value="Genomic_DNA"/>
</dbReference>
<organism evidence="1">
    <name type="scientific">Siphoviridae sp. ctxMM9</name>
    <dbReference type="NCBI Taxonomy" id="2827973"/>
    <lineage>
        <taxon>Viruses</taxon>
        <taxon>Duplodnaviria</taxon>
        <taxon>Heunggongvirae</taxon>
        <taxon>Uroviricota</taxon>
        <taxon>Caudoviricetes</taxon>
    </lineage>
</organism>
<reference evidence="1" key="1">
    <citation type="journal article" date="2021" name="Proc. Natl. Acad. Sci. U.S.A.">
        <title>A Catalog of Tens of Thousands of Viruses from Human Metagenomes Reveals Hidden Associations with Chronic Diseases.</title>
        <authorList>
            <person name="Tisza M.J."/>
            <person name="Buck C.B."/>
        </authorList>
    </citation>
    <scope>NUCLEOTIDE SEQUENCE</scope>
    <source>
        <strain evidence="1">CtxMM9</strain>
    </source>
</reference>
<sequence length="39" mass="4560">MTNAFSENRMLKGGEAWGLDPEERQKYNNADWLTRVSML</sequence>
<protein>
    <submittedName>
        <fullName evidence="1">Uncharacterized protein</fullName>
    </submittedName>
</protein>
<evidence type="ECO:0000313" key="1">
    <source>
        <dbReference type="EMBL" id="DAF58941.1"/>
    </source>
</evidence>
<accession>A0A8S5T6G2</accession>
<proteinExistence type="predicted"/>
<name>A0A8S5T6G2_9CAUD</name>